<sequence>MTQNKVVIKRIVSPDCKVIAEAKSVVSKSTDGATQISQSVAVNISSNNSSSSYTSSSSSSTSSCFSRS</sequence>
<accession>A0A2G4F195</accession>
<comment type="caution">
    <text evidence="2">The sequence shown here is derived from an EMBL/GenBank/DDBJ whole genome shotgun (WGS) entry which is preliminary data.</text>
</comment>
<keyword evidence="3" id="KW-1185">Reference proteome</keyword>
<gene>
    <name evidence="2" type="ORF">CP500_010475</name>
</gene>
<reference evidence="2" key="1">
    <citation type="submission" date="2017-10" db="EMBL/GenBank/DDBJ databases">
        <title>Draft genome sequence of the planktic cyanobacteria Tychonema bourrellyi isolated from alpine lentic freshwater.</title>
        <authorList>
            <person name="Tett A."/>
            <person name="Armanini F."/>
            <person name="Asnicar F."/>
            <person name="Boscaini A."/>
            <person name="Pasolli E."/>
            <person name="Zolfo M."/>
            <person name="Donati C."/>
            <person name="Salmaso N."/>
            <person name="Segata N."/>
        </authorList>
    </citation>
    <scope>NUCLEOTIDE SEQUENCE</scope>
    <source>
        <strain evidence="2">FEM_GT703</strain>
    </source>
</reference>
<organism evidence="2 3">
    <name type="scientific">Tychonema bourrellyi FEM_GT703</name>
    <dbReference type="NCBI Taxonomy" id="2040638"/>
    <lineage>
        <taxon>Bacteria</taxon>
        <taxon>Bacillati</taxon>
        <taxon>Cyanobacteriota</taxon>
        <taxon>Cyanophyceae</taxon>
        <taxon>Oscillatoriophycideae</taxon>
        <taxon>Oscillatoriales</taxon>
        <taxon>Microcoleaceae</taxon>
        <taxon>Tychonema</taxon>
    </lineage>
</organism>
<dbReference type="AlphaFoldDB" id="A0A2G4F195"/>
<evidence type="ECO:0000313" key="3">
    <source>
        <dbReference type="Proteomes" id="UP000226442"/>
    </source>
</evidence>
<evidence type="ECO:0000256" key="1">
    <source>
        <dbReference type="SAM" id="MobiDB-lite"/>
    </source>
</evidence>
<protein>
    <submittedName>
        <fullName evidence="2">Uncharacterized protein</fullName>
    </submittedName>
</protein>
<dbReference type="OrthoDB" id="518046at2"/>
<evidence type="ECO:0000313" key="2">
    <source>
        <dbReference type="EMBL" id="PHX55523.1"/>
    </source>
</evidence>
<dbReference type="EMBL" id="NXIB02000050">
    <property type="protein sequence ID" value="PHX55523.1"/>
    <property type="molecule type" value="Genomic_DNA"/>
</dbReference>
<feature type="region of interest" description="Disordered" evidence="1">
    <location>
        <begin position="46"/>
        <end position="68"/>
    </location>
</feature>
<proteinExistence type="predicted"/>
<name>A0A2G4F195_9CYAN</name>
<dbReference type="Proteomes" id="UP000226442">
    <property type="component" value="Unassembled WGS sequence"/>
</dbReference>